<evidence type="ECO:0000256" key="2">
    <source>
        <dbReference type="ARBA" id="ARBA00022448"/>
    </source>
</evidence>
<dbReference type="InterPro" id="IPR020846">
    <property type="entry name" value="MFS_dom"/>
</dbReference>
<accession>A0A3G1KX39</accession>
<dbReference type="InterPro" id="IPR036259">
    <property type="entry name" value="MFS_trans_sf"/>
</dbReference>
<dbReference type="PANTHER" id="PTHR23531:SF1">
    <property type="entry name" value="QUINOLENE RESISTANCE PROTEIN NORA"/>
    <property type="match status" value="1"/>
</dbReference>
<gene>
    <name evidence="8" type="ORF">DCMF_21890</name>
</gene>
<dbReference type="Gene3D" id="1.20.1250.20">
    <property type="entry name" value="MFS general substrate transporter like domains"/>
    <property type="match status" value="1"/>
</dbReference>
<keyword evidence="5 6" id="KW-0472">Membrane</keyword>
<keyword evidence="4 6" id="KW-1133">Transmembrane helix</keyword>
<dbReference type="InterPro" id="IPR011701">
    <property type="entry name" value="MFS"/>
</dbReference>
<dbReference type="RefSeq" id="WP_148136395.1">
    <property type="nucleotide sequence ID" value="NZ_CP017634.1"/>
</dbReference>
<evidence type="ECO:0000313" key="8">
    <source>
        <dbReference type="EMBL" id="ATW27058.1"/>
    </source>
</evidence>
<dbReference type="GO" id="GO:0005886">
    <property type="term" value="C:plasma membrane"/>
    <property type="evidence" value="ECO:0007669"/>
    <property type="project" value="UniProtKB-SubCell"/>
</dbReference>
<name>A0A3G1KX39_FORW1</name>
<protein>
    <recommendedName>
        <fullName evidence="7">Major facilitator superfamily (MFS) profile domain-containing protein</fullName>
    </recommendedName>
</protein>
<evidence type="ECO:0000313" key="9">
    <source>
        <dbReference type="Proteomes" id="UP000323521"/>
    </source>
</evidence>
<feature type="transmembrane region" description="Helical" evidence="6">
    <location>
        <begin position="308"/>
        <end position="331"/>
    </location>
</feature>
<feature type="transmembrane region" description="Helical" evidence="6">
    <location>
        <begin position="251"/>
        <end position="271"/>
    </location>
</feature>
<evidence type="ECO:0000256" key="5">
    <source>
        <dbReference type="ARBA" id="ARBA00023136"/>
    </source>
</evidence>
<evidence type="ECO:0000259" key="7">
    <source>
        <dbReference type="PROSITE" id="PS50850"/>
    </source>
</evidence>
<dbReference type="GO" id="GO:0022857">
    <property type="term" value="F:transmembrane transporter activity"/>
    <property type="evidence" value="ECO:0007669"/>
    <property type="project" value="InterPro"/>
</dbReference>
<evidence type="ECO:0000256" key="1">
    <source>
        <dbReference type="ARBA" id="ARBA00004651"/>
    </source>
</evidence>
<keyword evidence="3 6" id="KW-0812">Transmembrane</keyword>
<dbReference type="SUPFAM" id="SSF103473">
    <property type="entry name" value="MFS general substrate transporter"/>
    <property type="match status" value="1"/>
</dbReference>
<feature type="transmembrane region" description="Helical" evidence="6">
    <location>
        <begin position="58"/>
        <end position="75"/>
    </location>
</feature>
<reference evidence="8 9" key="1">
    <citation type="submission" date="2016-10" db="EMBL/GenBank/DDBJ databases">
        <title>Complete Genome Sequence of Peptococcaceae strain DCMF.</title>
        <authorList>
            <person name="Edwards R.J."/>
            <person name="Holland S.I."/>
            <person name="Deshpande N.P."/>
            <person name="Wong Y.K."/>
            <person name="Ertan H."/>
            <person name="Manefield M."/>
            <person name="Russell T.L."/>
            <person name="Lee M.J."/>
        </authorList>
    </citation>
    <scope>NUCLEOTIDE SEQUENCE [LARGE SCALE GENOMIC DNA]</scope>
    <source>
        <strain evidence="8 9">DCMF</strain>
    </source>
</reference>
<dbReference type="Proteomes" id="UP000323521">
    <property type="component" value="Chromosome"/>
</dbReference>
<feature type="transmembrane region" description="Helical" evidence="6">
    <location>
        <begin position="87"/>
        <end position="104"/>
    </location>
</feature>
<dbReference type="AlphaFoldDB" id="A0A3G1KX39"/>
<organism evidence="8 9">
    <name type="scientific">Formimonas warabiya</name>
    <dbReference type="NCBI Taxonomy" id="1761012"/>
    <lineage>
        <taxon>Bacteria</taxon>
        <taxon>Bacillati</taxon>
        <taxon>Bacillota</taxon>
        <taxon>Clostridia</taxon>
        <taxon>Eubacteriales</taxon>
        <taxon>Peptococcaceae</taxon>
        <taxon>Candidatus Formimonas</taxon>
    </lineage>
</organism>
<dbReference type="Pfam" id="PF07690">
    <property type="entry name" value="MFS_1"/>
    <property type="match status" value="1"/>
</dbReference>
<evidence type="ECO:0000256" key="6">
    <source>
        <dbReference type="SAM" id="Phobius"/>
    </source>
</evidence>
<proteinExistence type="predicted"/>
<feature type="transmembrane region" description="Helical" evidence="6">
    <location>
        <begin position="148"/>
        <end position="168"/>
    </location>
</feature>
<comment type="subcellular location">
    <subcellularLocation>
        <location evidence="1">Cell membrane</location>
        <topology evidence="1">Multi-pass membrane protein</topology>
    </subcellularLocation>
</comment>
<dbReference type="EMBL" id="CP017634">
    <property type="protein sequence ID" value="ATW27058.1"/>
    <property type="molecule type" value="Genomic_DNA"/>
</dbReference>
<feature type="domain" description="Major facilitator superfamily (MFS) profile" evidence="7">
    <location>
        <begin position="20"/>
        <end position="398"/>
    </location>
</feature>
<dbReference type="OrthoDB" id="9814001at2"/>
<feature type="transmembrane region" description="Helical" evidence="6">
    <location>
        <begin position="283"/>
        <end position="302"/>
    </location>
</feature>
<feature type="transmembrane region" description="Helical" evidence="6">
    <location>
        <begin position="22"/>
        <end position="46"/>
    </location>
</feature>
<feature type="transmembrane region" description="Helical" evidence="6">
    <location>
        <begin position="219"/>
        <end position="245"/>
    </location>
</feature>
<keyword evidence="2" id="KW-0813">Transport</keyword>
<keyword evidence="9" id="KW-1185">Reference proteome</keyword>
<dbReference type="KEGG" id="fwa:DCMF_21890"/>
<feature type="transmembrane region" description="Helical" evidence="6">
    <location>
        <begin position="174"/>
        <end position="194"/>
    </location>
</feature>
<dbReference type="PANTHER" id="PTHR23531">
    <property type="entry name" value="QUINOLENE RESISTANCE PROTEIN NORA"/>
    <property type="match status" value="1"/>
</dbReference>
<evidence type="ECO:0000256" key="4">
    <source>
        <dbReference type="ARBA" id="ARBA00022989"/>
    </source>
</evidence>
<dbReference type="PROSITE" id="PS50850">
    <property type="entry name" value="MFS"/>
    <property type="match status" value="1"/>
</dbReference>
<sequence>MNSEQAVLTTDQAGQQKHRANVFLFLTGSVFSFVTFYSSMTILPLYVYELGGTEFDTGVQTTLFYLASVLMRFYFGPLTDRKGRKIPLLIGAFAFSTSSLLFIFCDSVWTLTLARIYNAIGLASFFSSGGSLMADLAPPNRVGTYIGLYRLTYVLALLAGPLLALSVIKAHSFQAWFLISFLIGLVSLILVCLVKTPGKSTVSESGSLSRFKTVLQEKAAYPVFMGIALTSIAYGVLLTFAVLYISKYTQIANPGIYFTFFSLVGIAGNLGSGYLSDRFGREVIVWPSVILIGIGVGILFFLPWVPIIFLISSIATGIGFSGGLAALAAWLVDVTSKDNRGTVIALQESTIDTSIGLGSFVFGAMSGWMGMGGSFAIIGGAVFLLGLVKIMGRRPVPKTD</sequence>
<evidence type="ECO:0000256" key="3">
    <source>
        <dbReference type="ARBA" id="ARBA00022692"/>
    </source>
</evidence>
<dbReference type="InterPro" id="IPR052714">
    <property type="entry name" value="MFS_Exporter"/>
</dbReference>
<feature type="transmembrane region" description="Helical" evidence="6">
    <location>
        <begin position="368"/>
        <end position="388"/>
    </location>
</feature>